<dbReference type="Pfam" id="PF01590">
    <property type="entry name" value="GAF"/>
    <property type="match status" value="1"/>
</dbReference>
<proteinExistence type="predicted"/>
<name>A0ABT1LL34_9MICC</name>
<dbReference type="InterPro" id="IPR029016">
    <property type="entry name" value="GAF-like_dom_sf"/>
</dbReference>
<dbReference type="InterPro" id="IPR003018">
    <property type="entry name" value="GAF"/>
</dbReference>
<dbReference type="Proteomes" id="UP001524318">
    <property type="component" value="Unassembled WGS sequence"/>
</dbReference>
<dbReference type="Gene3D" id="3.30.450.40">
    <property type="match status" value="1"/>
</dbReference>
<evidence type="ECO:0000313" key="3">
    <source>
        <dbReference type="Proteomes" id="UP001524318"/>
    </source>
</evidence>
<dbReference type="EMBL" id="JANCLV010000002">
    <property type="protein sequence ID" value="MCP8999153.1"/>
    <property type="molecule type" value="Genomic_DNA"/>
</dbReference>
<dbReference type="RefSeq" id="WP_254748211.1">
    <property type="nucleotide sequence ID" value="NZ_JANCLV010000002.1"/>
</dbReference>
<gene>
    <name evidence="2" type="ORF">NFC73_05290</name>
</gene>
<accession>A0ABT1LL34</accession>
<evidence type="ECO:0000259" key="1">
    <source>
        <dbReference type="Pfam" id="PF01590"/>
    </source>
</evidence>
<organism evidence="2 3">
    <name type="scientific">Pseudarthrobacter humi</name>
    <dbReference type="NCBI Taxonomy" id="2952523"/>
    <lineage>
        <taxon>Bacteria</taxon>
        <taxon>Bacillati</taxon>
        <taxon>Actinomycetota</taxon>
        <taxon>Actinomycetes</taxon>
        <taxon>Micrococcales</taxon>
        <taxon>Micrococcaceae</taxon>
        <taxon>Pseudarthrobacter</taxon>
    </lineage>
</organism>
<keyword evidence="3" id="KW-1185">Reference proteome</keyword>
<sequence>MSCITIATQWGFQPRYTGTAGKDAVGEEDIVLDYGLRFSDPAKYSRALRHAHELVISGVPRPEIPTDLADSWRRSMALGISPDQHSPRRLHDAADVLELRREHRLQQVMPALHDLLADDSSSGRHLLVLTDARGEILWRVGSPEVLRRADRLEFSEGADWSEAGIGTNAISEALITGRPVQLFSAEHLVRTHHEWACTAAPIMDPLTGALLGVLDVSGPLDTISADTLRMVRCAVRVAESLLGTPDGGSSLRASSPVRASRRAVRRPVAAVESLELLGDRPAAVFRDGSRVPLTLRRAEILALLDSRAQGWSAEELAYELYGDAGTTAAIRTEMFRVRSMLGDAVESNPYRFVAGLTGRSDSGRVLRLLHEGRVAYALEAYRAPLLSRSGALAVQLLRDQLDLAVGSAVRSSGDTGLLVRWLSTDMGSTDVEAVEALGRLGGRGDARYLAFLAHCGA</sequence>
<comment type="caution">
    <text evidence="2">The sequence shown here is derived from an EMBL/GenBank/DDBJ whole genome shotgun (WGS) entry which is preliminary data.</text>
</comment>
<protein>
    <submittedName>
        <fullName evidence="2">GAF domain-containing protein</fullName>
    </submittedName>
</protein>
<evidence type="ECO:0000313" key="2">
    <source>
        <dbReference type="EMBL" id="MCP8999153.1"/>
    </source>
</evidence>
<feature type="domain" description="GAF" evidence="1">
    <location>
        <begin position="104"/>
        <end position="236"/>
    </location>
</feature>
<reference evidence="2 3" key="1">
    <citation type="submission" date="2022-06" db="EMBL/GenBank/DDBJ databases">
        <title>Pseudarthrobacter sp. strain RMG13 Genome sequencing and assembly.</title>
        <authorList>
            <person name="Kim I."/>
        </authorList>
    </citation>
    <scope>NUCLEOTIDE SEQUENCE [LARGE SCALE GENOMIC DNA]</scope>
    <source>
        <strain evidence="2 3">RMG13</strain>
    </source>
</reference>